<dbReference type="EMBL" id="CAJNNV010021529">
    <property type="protein sequence ID" value="CAE8607428.1"/>
    <property type="molecule type" value="Genomic_DNA"/>
</dbReference>
<organism evidence="1 2">
    <name type="scientific">Polarella glacialis</name>
    <name type="common">Dinoflagellate</name>
    <dbReference type="NCBI Taxonomy" id="89957"/>
    <lineage>
        <taxon>Eukaryota</taxon>
        <taxon>Sar</taxon>
        <taxon>Alveolata</taxon>
        <taxon>Dinophyceae</taxon>
        <taxon>Suessiales</taxon>
        <taxon>Suessiaceae</taxon>
        <taxon>Polarella</taxon>
    </lineage>
</organism>
<proteinExistence type="predicted"/>
<dbReference type="AlphaFoldDB" id="A0A813F4J8"/>
<keyword evidence="2" id="KW-1185">Reference proteome</keyword>
<reference evidence="1" key="1">
    <citation type="submission" date="2021-02" db="EMBL/GenBank/DDBJ databases">
        <authorList>
            <person name="Dougan E. K."/>
            <person name="Rhodes N."/>
            <person name="Thang M."/>
            <person name="Chan C."/>
        </authorList>
    </citation>
    <scope>NUCLEOTIDE SEQUENCE</scope>
</reference>
<dbReference type="Proteomes" id="UP000654075">
    <property type="component" value="Unassembled WGS sequence"/>
</dbReference>
<name>A0A813F4J8_POLGL</name>
<protein>
    <submittedName>
        <fullName evidence="1">Uncharacterized protein</fullName>
    </submittedName>
</protein>
<comment type="caution">
    <text evidence="1">The sequence shown here is derived from an EMBL/GenBank/DDBJ whole genome shotgun (WGS) entry which is preliminary data.</text>
</comment>
<gene>
    <name evidence="1" type="ORF">PGLA1383_LOCUS25360</name>
</gene>
<dbReference type="OrthoDB" id="418976at2759"/>
<accession>A0A813F4J8</accession>
<evidence type="ECO:0000313" key="1">
    <source>
        <dbReference type="EMBL" id="CAE8607428.1"/>
    </source>
</evidence>
<sequence>MKDLKTQGHITADPFNAVNRDEPLLKVAVVTISSEEFALVFSMNHAVADGHTAYTIYAGLDVDPSAPPLKKLTFQRNFEYRAAAQEIMGRAKEEFQESVRFGLGFVGFMITRHCRPAPKRSVWKVSEEWLAKQKEVAKDTEGVKFVSSNDVIASWWMNKSKFALFGTMSINLRGHVKGVTEDMAGNYENVLLFQKDEYATAPGIRKAFLTQGRIGTSRESLPSYLECASSRSAFITNWSNFFQEIRLPECQQIFHMPPPDDLPFPETCIVFRPSKDCLGVMLWERGGQSFEPGFGERIM</sequence>
<dbReference type="OMA" id="GHITADP"/>
<evidence type="ECO:0000313" key="2">
    <source>
        <dbReference type="Proteomes" id="UP000654075"/>
    </source>
</evidence>